<feature type="region of interest" description="Disordered" evidence="1">
    <location>
        <begin position="1"/>
        <end position="27"/>
    </location>
</feature>
<protein>
    <submittedName>
        <fullName evidence="2">Uncharacterized protein</fullName>
    </submittedName>
</protein>
<accession>A0A2Z6ZTF5</accession>
<gene>
    <name evidence="2" type="ORF">F511_46481</name>
</gene>
<dbReference type="Proteomes" id="UP000250235">
    <property type="component" value="Unassembled WGS sequence"/>
</dbReference>
<evidence type="ECO:0000313" key="3">
    <source>
        <dbReference type="Proteomes" id="UP000250235"/>
    </source>
</evidence>
<evidence type="ECO:0000256" key="1">
    <source>
        <dbReference type="SAM" id="MobiDB-lite"/>
    </source>
</evidence>
<evidence type="ECO:0000313" key="2">
    <source>
        <dbReference type="EMBL" id="KZT76495.1"/>
    </source>
</evidence>
<name>A0A2Z6ZTF5_9LAMI</name>
<dbReference type="EMBL" id="KV115860">
    <property type="protein sequence ID" value="KZT76495.1"/>
    <property type="molecule type" value="Genomic_DNA"/>
</dbReference>
<keyword evidence="3" id="KW-1185">Reference proteome</keyword>
<reference evidence="2 3" key="1">
    <citation type="journal article" date="2015" name="Proc. Natl. Acad. Sci. U.S.A.">
        <title>The resurrection genome of Boea hygrometrica: A blueprint for survival of dehydration.</title>
        <authorList>
            <person name="Xiao L."/>
            <person name="Yang G."/>
            <person name="Zhang L."/>
            <person name="Yang X."/>
            <person name="Zhao S."/>
            <person name="Ji Z."/>
            <person name="Zhou Q."/>
            <person name="Hu M."/>
            <person name="Wang Y."/>
            <person name="Chen M."/>
            <person name="Xu Y."/>
            <person name="Jin H."/>
            <person name="Xiao X."/>
            <person name="Hu G."/>
            <person name="Bao F."/>
            <person name="Hu Y."/>
            <person name="Wan P."/>
            <person name="Li L."/>
            <person name="Deng X."/>
            <person name="Kuang T."/>
            <person name="Xiang C."/>
            <person name="Zhu J.K."/>
            <person name="Oliver M.J."/>
            <person name="He Y."/>
        </authorList>
    </citation>
    <scope>NUCLEOTIDE SEQUENCE [LARGE SCALE GENOMIC DNA]</scope>
    <source>
        <strain evidence="3">cv. XS01</strain>
    </source>
</reference>
<proteinExistence type="predicted"/>
<dbReference type="AlphaFoldDB" id="A0A2Z6ZTF5"/>
<organism evidence="2 3">
    <name type="scientific">Dorcoceras hygrometricum</name>
    <dbReference type="NCBI Taxonomy" id="472368"/>
    <lineage>
        <taxon>Eukaryota</taxon>
        <taxon>Viridiplantae</taxon>
        <taxon>Streptophyta</taxon>
        <taxon>Embryophyta</taxon>
        <taxon>Tracheophyta</taxon>
        <taxon>Spermatophyta</taxon>
        <taxon>Magnoliopsida</taxon>
        <taxon>eudicotyledons</taxon>
        <taxon>Gunneridae</taxon>
        <taxon>Pentapetalae</taxon>
        <taxon>asterids</taxon>
        <taxon>lamiids</taxon>
        <taxon>Lamiales</taxon>
        <taxon>Gesneriaceae</taxon>
        <taxon>Didymocarpoideae</taxon>
        <taxon>Trichosporeae</taxon>
        <taxon>Loxocarpinae</taxon>
        <taxon>Dorcoceras</taxon>
    </lineage>
</organism>
<sequence>MRERAPSSAHFGRPATSPCRSIIPPPSRTVRHLIVATPAKQRSTPPAETRDQRACFAPQSCGQRATSGCPSRGQRAMVSRTMRDVVRRGAHVMHEEERRLGRRWRGC</sequence>